<evidence type="ECO:0000256" key="5">
    <source>
        <dbReference type="ARBA" id="ARBA00023163"/>
    </source>
</evidence>
<keyword evidence="11" id="KW-1185">Reference proteome</keyword>
<evidence type="ECO:0000256" key="3">
    <source>
        <dbReference type="ARBA" id="ARBA00023015"/>
    </source>
</evidence>
<feature type="coiled-coil region" evidence="7">
    <location>
        <begin position="105"/>
        <end position="132"/>
    </location>
</feature>
<feature type="domain" description="BZIP" evidence="9">
    <location>
        <begin position="79"/>
        <end position="136"/>
    </location>
</feature>
<comment type="subcellular location">
    <subcellularLocation>
        <location evidence="1">Nucleus</location>
    </subcellularLocation>
</comment>
<evidence type="ECO:0000259" key="9">
    <source>
        <dbReference type="PROSITE" id="PS50217"/>
    </source>
</evidence>
<evidence type="ECO:0000313" key="11">
    <source>
        <dbReference type="Proteomes" id="UP000005408"/>
    </source>
</evidence>
<keyword evidence="7" id="KW-0175">Coiled coil</keyword>
<dbReference type="EnsemblMetazoa" id="G1067.1">
    <property type="protein sequence ID" value="G1067.1:cds"/>
    <property type="gene ID" value="G1067"/>
</dbReference>
<dbReference type="OMA" id="DKMCDTD"/>
<feature type="region of interest" description="Disordered" evidence="8">
    <location>
        <begin position="1"/>
        <end position="21"/>
    </location>
</feature>
<comment type="similarity">
    <text evidence="2">Belongs to the bZIP family.</text>
</comment>
<evidence type="ECO:0000313" key="10">
    <source>
        <dbReference type="EnsemblMetazoa" id="G1067.5:cds"/>
    </source>
</evidence>
<organism evidence="10 11">
    <name type="scientific">Magallana gigas</name>
    <name type="common">Pacific oyster</name>
    <name type="synonym">Crassostrea gigas</name>
    <dbReference type="NCBI Taxonomy" id="29159"/>
    <lineage>
        <taxon>Eukaryota</taxon>
        <taxon>Metazoa</taxon>
        <taxon>Spiralia</taxon>
        <taxon>Lophotrochozoa</taxon>
        <taxon>Mollusca</taxon>
        <taxon>Bivalvia</taxon>
        <taxon>Autobranchia</taxon>
        <taxon>Pteriomorphia</taxon>
        <taxon>Ostreida</taxon>
        <taxon>Ostreoidea</taxon>
        <taxon>Ostreidae</taxon>
        <taxon>Magallana</taxon>
    </lineage>
</organism>
<reference evidence="10" key="1">
    <citation type="submission" date="2022-08" db="UniProtKB">
        <authorList>
            <consortium name="EnsemblMetazoa"/>
        </authorList>
    </citation>
    <scope>IDENTIFICATION</scope>
    <source>
        <strain evidence="10">05x7-T-G4-1.051#20</strain>
    </source>
</reference>
<dbReference type="GO" id="GO:0000981">
    <property type="term" value="F:DNA-binding transcription factor activity, RNA polymerase II-specific"/>
    <property type="evidence" value="ECO:0007669"/>
    <property type="project" value="InterPro"/>
</dbReference>
<evidence type="ECO:0000256" key="7">
    <source>
        <dbReference type="SAM" id="Coils"/>
    </source>
</evidence>
<dbReference type="Proteomes" id="UP000005408">
    <property type="component" value="Unassembled WGS sequence"/>
</dbReference>
<name>A0A8W8HR48_MAGGI</name>
<dbReference type="SUPFAM" id="SSF57959">
    <property type="entry name" value="Leucine zipper domain"/>
    <property type="match status" value="1"/>
</dbReference>
<dbReference type="InterPro" id="IPR044280">
    <property type="entry name" value="Hac1/HY5"/>
</dbReference>
<dbReference type="AlphaFoldDB" id="A0A8W8HR48"/>
<keyword evidence="3" id="KW-0805">Transcription regulation</keyword>
<evidence type="ECO:0000256" key="6">
    <source>
        <dbReference type="ARBA" id="ARBA00023242"/>
    </source>
</evidence>
<dbReference type="GO" id="GO:0045944">
    <property type="term" value="P:positive regulation of transcription by RNA polymerase II"/>
    <property type="evidence" value="ECO:0007669"/>
    <property type="project" value="InterPro"/>
</dbReference>
<proteinExistence type="inferred from homology"/>
<accession>A0A8W8HR48</accession>
<dbReference type="InterPro" id="IPR004827">
    <property type="entry name" value="bZIP"/>
</dbReference>
<protein>
    <recommendedName>
        <fullName evidence="9">BZIP domain-containing protein</fullName>
    </recommendedName>
</protein>
<evidence type="ECO:0000256" key="4">
    <source>
        <dbReference type="ARBA" id="ARBA00023125"/>
    </source>
</evidence>
<keyword evidence="5" id="KW-0804">Transcription</keyword>
<dbReference type="SMART" id="SM00338">
    <property type="entry name" value="BRLZ"/>
    <property type="match status" value="1"/>
</dbReference>
<dbReference type="PROSITE" id="PS50217">
    <property type="entry name" value="BZIP"/>
    <property type="match status" value="1"/>
</dbReference>
<feature type="region of interest" description="Disordered" evidence="8">
    <location>
        <begin position="52"/>
        <end position="72"/>
    </location>
</feature>
<dbReference type="PANTHER" id="PTHR46714:SF6">
    <property type="entry name" value="TRANSCRIPTIONAL ACTIVATOR HAC1"/>
    <property type="match status" value="1"/>
</dbReference>
<dbReference type="PANTHER" id="PTHR46714">
    <property type="entry name" value="TRANSCRIPTIONAL ACTIVATOR HAC1"/>
    <property type="match status" value="1"/>
</dbReference>
<dbReference type="Pfam" id="PF07716">
    <property type="entry name" value="bZIP_2"/>
    <property type="match status" value="1"/>
</dbReference>
<keyword evidence="4" id="KW-0238">DNA-binding</keyword>
<dbReference type="GO" id="GO:0005634">
    <property type="term" value="C:nucleus"/>
    <property type="evidence" value="ECO:0007669"/>
    <property type="project" value="UniProtKB-SubCell"/>
</dbReference>
<keyword evidence="6" id="KW-0539">Nucleus</keyword>
<dbReference type="EnsemblMetazoa" id="G1067.5">
    <property type="protein sequence ID" value="G1067.5:cds"/>
    <property type="gene ID" value="G1067"/>
</dbReference>
<dbReference type="OrthoDB" id="6156409at2759"/>
<evidence type="ECO:0000256" key="8">
    <source>
        <dbReference type="SAM" id="MobiDB-lite"/>
    </source>
</evidence>
<sequence>MQAASEQMESDMGEADPAFKKAREEYSEIGYSPTLTKEQLKMTILLRRVSEGKDEPEIEKTRDIKHPLSKEEMNRIAARRKCNRVSAQKSREKKKQETQEIFQTVKEHELRKKDLEAKVSEMESEKAKMLKILSESFSQQQQTVITPVDVMGLVNFILQNGAVDGQIQSDISSTNIQNQTEPPTPNTFNVAGMNCTQTTSDFNIQTGESFRGHLSHELCDLEGRGSADLSCCSDFEMAQCSNNFVFNHDFLADDY</sequence>
<dbReference type="InterPro" id="IPR046347">
    <property type="entry name" value="bZIP_sf"/>
</dbReference>
<dbReference type="Gene3D" id="1.20.5.170">
    <property type="match status" value="1"/>
</dbReference>
<evidence type="ECO:0000256" key="2">
    <source>
        <dbReference type="ARBA" id="ARBA00007163"/>
    </source>
</evidence>
<dbReference type="GO" id="GO:0003677">
    <property type="term" value="F:DNA binding"/>
    <property type="evidence" value="ECO:0007669"/>
    <property type="project" value="UniProtKB-KW"/>
</dbReference>
<evidence type="ECO:0000256" key="1">
    <source>
        <dbReference type="ARBA" id="ARBA00004123"/>
    </source>
</evidence>
<dbReference type="CDD" id="cd14686">
    <property type="entry name" value="bZIP"/>
    <property type="match status" value="1"/>
</dbReference>